<keyword evidence="1" id="KW-0285">Flavoprotein</keyword>
<evidence type="ECO:0000256" key="1">
    <source>
        <dbReference type="ARBA" id="ARBA00022630"/>
    </source>
</evidence>
<dbReference type="Pfam" id="PF00441">
    <property type="entry name" value="Acyl-CoA_dh_1"/>
    <property type="match status" value="1"/>
</dbReference>
<gene>
    <name evidence="5" type="ORF">METZ01_LOCUS26762</name>
</gene>
<dbReference type="PANTHER" id="PTHR43884:SF20">
    <property type="entry name" value="ACYL-COA DEHYDROGENASE FADE28"/>
    <property type="match status" value="1"/>
</dbReference>
<proteinExistence type="predicted"/>
<dbReference type="Gene3D" id="1.20.140.10">
    <property type="entry name" value="Butyryl-CoA Dehydrogenase, subunit A, domain 3"/>
    <property type="match status" value="1"/>
</dbReference>
<keyword evidence="3" id="KW-0560">Oxidoreductase</keyword>
<dbReference type="EMBL" id="UINC01001194">
    <property type="protein sequence ID" value="SUZ73908.1"/>
    <property type="molecule type" value="Genomic_DNA"/>
</dbReference>
<protein>
    <recommendedName>
        <fullName evidence="4">Acyl-CoA dehydrogenase/oxidase C-terminal domain-containing protein</fullName>
    </recommendedName>
</protein>
<evidence type="ECO:0000256" key="3">
    <source>
        <dbReference type="ARBA" id="ARBA00023002"/>
    </source>
</evidence>
<dbReference type="PANTHER" id="PTHR43884">
    <property type="entry name" value="ACYL-COA DEHYDROGENASE"/>
    <property type="match status" value="1"/>
</dbReference>
<sequence>MQETGLHQVGGEESGTSLADAFRMIRLAGKFALPLPYPEILISNRFVMGQGLTTVAEGVIAPWARRAERVITDDGQLVDEFDVVQGTNVAGEPRDEIIFERSESVKLPANFRAIMAMTRVAAMSGALEKLLELTISYVGERKQFGRPISGFQAVQHNVARMAGEVAASTRASDAAIEALDTDRFVVQVSAAKVRVGEAAGIVAEIAHQAHGAMGFTHEHELHHYTRRLWAWRDEYGHEKEWQQLIGCRIASVGADRAWALISDCAD</sequence>
<reference evidence="5" key="1">
    <citation type="submission" date="2018-05" db="EMBL/GenBank/DDBJ databases">
        <authorList>
            <person name="Lanie J.A."/>
            <person name="Ng W.-L."/>
            <person name="Kazmierczak K.M."/>
            <person name="Andrzejewski T.M."/>
            <person name="Davidsen T.M."/>
            <person name="Wayne K.J."/>
            <person name="Tettelin H."/>
            <person name="Glass J.I."/>
            <person name="Rusch D."/>
            <person name="Podicherti R."/>
            <person name="Tsui H.-C.T."/>
            <person name="Winkler M.E."/>
        </authorList>
    </citation>
    <scope>NUCLEOTIDE SEQUENCE</scope>
</reference>
<evidence type="ECO:0000259" key="4">
    <source>
        <dbReference type="Pfam" id="PF00441"/>
    </source>
</evidence>
<keyword evidence="2" id="KW-0274">FAD</keyword>
<dbReference type="SUPFAM" id="SSF47203">
    <property type="entry name" value="Acyl-CoA dehydrogenase C-terminal domain-like"/>
    <property type="match status" value="1"/>
</dbReference>
<dbReference type="AlphaFoldDB" id="A0A381Q4P9"/>
<evidence type="ECO:0000256" key="2">
    <source>
        <dbReference type="ARBA" id="ARBA00022827"/>
    </source>
</evidence>
<name>A0A381Q4P9_9ZZZZ</name>
<organism evidence="5">
    <name type="scientific">marine metagenome</name>
    <dbReference type="NCBI Taxonomy" id="408172"/>
    <lineage>
        <taxon>unclassified sequences</taxon>
        <taxon>metagenomes</taxon>
        <taxon>ecological metagenomes</taxon>
    </lineage>
</organism>
<evidence type="ECO:0000313" key="5">
    <source>
        <dbReference type="EMBL" id="SUZ73908.1"/>
    </source>
</evidence>
<dbReference type="InterPro" id="IPR036250">
    <property type="entry name" value="AcylCo_DH-like_C"/>
</dbReference>
<accession>A0A381Q4P9</accession>
<feature type="domain" description="Acyl-CoA dehydrogenase/oxidase C-terminal" evidence="4">
    <location>
        <begin position="118"/>
        <end position="227"/>
    </location>
</feature>
<dbReference type="GO" id="GO:0003995">
    <property type="term" value="F:acyl-CoA dehydrogenase activity"/>
    <property type="evidence" value="ECO:0007669"/>
    <property type="project" value="TreeGrafter"/>
</dbReference>
<dbReference type="InterPro" id="IPR009075">
    <property type="entry name" value="AcylCo_DH/oxidase_C"/>
</dbReference>